<gene>
    <name evidence="1" type="ORF">NEDG_02231</name>
</gene>
<dbReference type="RefSeq" id="XP_067544672.1">
    <property type="nucleotide sequence ID" value="XM_067689649.1"/>
</dbReference>
<keyword evidence="2" id="KW-1185">Reference proteome</keyword>
<accession>A0A177EHE7</accession>
<sequence length="180" mass="19866">MLSSPRKYLATNSKVTFRSASVTFWVTLFTPTRSLSTVARLWLLAVGVFNSSAINKGFLYGAKSTRSSIVRCFGSSPDFISNSQIERDTESFSQCLLTMFWMIRSEISRGVGMVTSNTSTSGKGPFRNSLHSRLSRLALPITYSAIIFAALNSSKNFKFSTPTPGLINNPIWHCDISTLP</sequence>
<dbReference type="GeneID" id="93648581"/>
<dbReference type="EMBL" id="LTDL01000033">
    <property type="protein sequence ID" value="OAG30409.1"/>
    <property type="molecule type" value="Genomic_DNA"/>
</dbReference>
<dbReference type="Proteomes" id="UP000185944">
    <property type="component" value="Unassembled WGS sequence"/>
</dbReference>
<evidence type="ECO:0000313" key="1">
    <source>
        <dbReference type="EMBL" id="OAG30409.1"/>
    </source>
</evidence>
<proteinExistence type="predicted"/>
<dbReference type="AlphaFoldDB" id="A0A177EHE7"/>
<organism evidence="1 2">
    <name type="scientific">Nematocida displodere</name>
    <dbReference type="NCBI Taxonomy" id="1805483"/>
    <lineage>
        <taxon>Eukaryota</taxon>
        <taxon>Fungi</taxon>
        <taxon>Fungi incertae sedis</taxon>
        <taxon>Microsporidia</taxon>
        <taxon>Nematocida</taxon>
    </lineage>
</organism>
<protein>
    <submittedName>
        <fullName evidence="1">Uncharacterized protein</fullName>
    </submittedName>
</protein>
<reference evidence="1 2" key="1">
    <citation type="submission" date="2016-02" db="EMBL/GenBank/DDBJ databases">
        <title>Discovery of a natural microsporidian pathogen with a broad tissue tropism in Caenorhabditis elegans.</title>
        <authorList>
            <person name="Luallen R.J."/>
            <person name="Reinke A.W."/>
            <person name="Tong L."/>
            <person name="Botts M.R."/>
            <person name="Felix M.-A."/>
            <person name="Troemel E.R."/>
        </authorList>
    </citation>
    <scope>NUCLEOTIDE SEQUENCE [LARGE SCALE GENOMIC DNA]</scope>
    <source>
        <strain evidence="1 2">JUm2807</strain>
    </source>
</reference>
<evidence type="ECO:0000313" key="2">
    <source>
        <dbReference type="Proteomes" id="UP000185944"/>
    </source>
</evidence>
<name>A0A177EHE7_9MICR</name>
<comment type="caution">
    <text evidence="1">The sequence shown here is derived from an EMBL/GenBank/DDBJ whole genome shotgun (WGS) entry which is preliminary data.</text>
</comment>
<dbReference type="VEuPathDB" id="MicrosporidiaDB:NEDG_02231"/>